<proteinExistence type="predicted"/>
<reference evidence="1" key="1">
    <citation type="submission" date="2014-05" db="EMBL/GenBank/DDBJ databases">
        <authorList>
            <person name="Chronopoulou M."/>
        </authorList>
    </citation>
    <scope>NUCLEOTIDE SEQUENCE</scope>
    <source>
        <tissue evidence="1">Whole organism</tissue>
    </source>
</reference>
<evidence type="ECO:0000313" key="1">
    <source>
        <dbReference type="EMBL" id="CDW47418.1"/>
    </source>
</evidence>
<protein>
    <submittedName>
        <fullName evidence="1">Uncharacterized protein</fullName>
    </submittedName>
</protein>
<dbReference type="EMBL" id="HACA01030057">
    <property type="protein sequence ID" value="CDW47418.1"/>
    <property type="molecule type" value="Transcribed_RNA"/>
</dbReference>
<dbReference type="AlphaFoldDB" id="A0A0K2VA63"/>
<organism evidence="1">
    <name type="scientific">Lepeophtheirus salmonis</name>
    <name type="common">Salmon louse</name>
    <name type="synonym">Caligus salmonis</name>
    <dbReference type="NCBI Taxonomy" id="72036"/>
    <lineage>
        <taxon>Eukaryota</taxon>
        <taxon>Metazoa</taxon>
        <taxon>Ecdysozoa</taxon>
        <taxon>Arthropoda</taxon>
        <taxon>Crustacea</taxon>
        <taxon>Multicrustacea</taxon>
        <taxon>Hexanauplia</taxon>
        <taxon>Copepoda</taxon>
        <taxon>Siphonostomatoida</taxon>
        <taxon>Caligidae</taxon>
        <taxon>Lepeophtheirus</taxon>
    </lineage>
</organism>
<name>A0A0K2VA63_LEPSM</name>
<accession>A0A0K2VA63</accession>
<sequence length="62" mass="6804">MPSFVPFVPRSLTASIVVVLDNPVAFPRLTIDISEFSRIMALISANLSSVRFLLCPPLPFSL</sequence>